<dbReference type="GO" id="GO:0043531">
    <property type="term" value="F:ADP binding"/>
    <property type="evidence" value="ECO:0007669"/>
    <property type="project" value="UniProtKB-UniRule"/>
</dbReference>
<comment type="function">
    <text evidence="5">Bifunctional serine/threonine kinase and phosphorylase involved in the regulation of the phosphoenolpyruvate synthase (PEPS) by catalyzing its phosphorylation/dephosphorylation.</text>
</comment>
<comment type="similarity">
    <text evidence="5">Belongs to the pyruvate, phosphate/water dikinase regulatory protein family. PSRP subfamily.</text>
</comment>
<feature type="binding site" evidence="5">
    <location>
        <begin position="159"/>
        <end position="166"/>
    </location>
    <ligand>
        <name>ADP</name>
        <dbReference type="ChEBI" id="CHEBI:456216"/>
    </ligand>
</feature>
<comment type="caution">
    <text evidence="6">The sequence shown here is derived from an EMBL/GenBank/DDBJ whole genome shotgun (WGS) entry which is preliminary data.</text>
</comment>
<evidence type="ECO:0000256" key="1">
    <source>
        <dbReference type="ARBA" id="ARBA00022527"/>
    </source>
</evidence>
<dbReference type="GO" id="GO:0004674">
    <property type="term" value="F:protein serine/threonine kinase activity"/>
    <property type="evidence" value="ECO:0007669"/>
    <property type="project" value="UniProtKB-UniRule"/>
</dbReference>
<comment type="catalytic activity">
    <reaction evidence="5">
        <text>[pyruvate, water dikinase] + ADP = [pyruvate, water dikinase]-phosphate + AMP + H(+)</text>
        <dbReference type="Rhea" id="RHEA:46020"/>
        <dbReference type="Rhea" id="RHEA-COMP:11425"/>
        <dbReference type="Rhea" id="RHEA-COMP:11426"/>
        <dbReference type="ChEBI" id="CHEBI:15378"/>
        <dbReference type="ChEBI" id="CHEBI:43176"/>
        <dbReference type="ChEBI" id="CHEBI:68546"/>
        <dbReference type="ChEBI" id="CHEBI:456215"/>
        <dbReference type="ChEBI" id="CHEBI:456216"/>
        <dbReference type="EC" id="2.7.11.33"/>
    </reaction>
</comment>
<dbReference type="PANTHER" id="PTHR31756:SF3">
    <property type="entry name" value="PYRUVATE, PHOSPHATE DIKINASE REGULATORY PROTEIN 1, CHLOROPLASTIC"/>
    <property type="match status" value="1"/>
</dbReference>
<dbReference type="InterPro" id="IPR005177">
    <property type="entry name" value="Kinase-pyrophosphorylase"/>
</dbReference>
<name>A0A4R6MD73_9GAMM</name>
<reference evidence="6 7" key="1">
    <citation type="submission" date="2019-03" db="EMBL/GenBank/DDBJ databases">
        <title>Genomic Encyclopedia of Type Strains, Phase III (KMG-III): the genomes of soil and plant-associated and newly described type strains.</title>
        <authorList>
            <person name="Whitman W."/>
        </authorList>
    </citation>
    <scope>NUCLEOTIDE SEQUENCE [LARGE SCALE GENOMIC DNA]</scope>
    <source>
        <strain evidence="6 7">CECT 7378</strain>
    </source>
</reference>
<proteinExistence type="inferred from homology"/>
<evidence type="ECO:0000313" key="6">
    <source>
        <dbReference type="EMBL" id="TDO98660.1"/>
    </source>
</evidence>
<organism evidence="6 7">
    <name type="scientific">Marinomonas balearica</name>
    <dbReference type="NCBI Taxonomy" id="491947"/>
    <lineage>
        <taxon>Bacteria</taxon>
        <taxon>Pseudomonadati</taxon>
        <taxon>Pseudomonadota</taxon>
        <taxon>Gammaproteobacteria</taxon>
        <taxon>Oceanospirillales</taxon>
        <taxon>Oceanospirillaceae</taxon>
        <taxon>Marinomonas</taxon>
    </lineage>
</organism>
<keyword evidence="7" id="KW-1185">Reference proteome</keyword>
<evidence type="ECO:0000313" key="7">
    <source>
        <dbReference type="Proteomes" id="UP000294656"/>
    </source>
</evidence>
<protein>
    <recommendedName>
        <fullName evidence="5">Putative phosphoenolpyruvate synthase regulatory protein</fullName>
        <shortName evidence="5">PEP synthase regulatory protein</shortName>
        <shortName evidence="5">PSRP</shortName>
        <ecNumber evidence="5">2.7.11.33</ecNumber>
        <ecNumber evidence="5">2.7.4.28</ecNumber>
    </recommendedName>
    <alternativeName>
        <fullName evidence="5">Pyruvate, water dikinase regulatory protein</fullName>
    </alternativeName>
</protein>
<keyword evidence="1 5" id="KW-0723">Serine/threonine-protein kinase</keyword>
<dbReference type="InterPro" id="IPR026530">
    <property type="entry name" value="PSRP"/>
</dbReference>
<dbReference type="HAMAP" id="MF_01062">
    <property type="entry name" value="PSRP"/>
    <property type="match status" value="1"/>
</dbReference>
<evidence type="ECO:0000256" key="5">
    <source>
        <dbReference type="HAMAP-Rule" id="MF_01062"/>
    </source>
</evidence>
<dbReference type="EMBL" id="SNXC01000010">
    <property type="protein sequence ID" value="TDO98660.1"/>
    <property type="molecule type" value="Genomic_DNA"/>
</dbReference>
<dbReference type="EC" id="2.7.11.33" evidence="5"/>
<evidence type="ECO:0000256" key="4">
    <source>
        <dbReference type="ARBA" id="ARBA00022777"/>
    </source>
</evidence>
<evidence type="ECO:0000256" key="3">
    <source>
        <dbReference type="ARBA" id="ARBA00022741"/>
    </source>
</evidence>
<dbReference type="PANTHER" id="PTHR31756">
    <property type="entry name" value="PYRUVATE, PHOSPHATE DIKINASE REGULATORY PROTEIN 1, CHLOROPLASTIC"/>
    <property type="match status" value="1"/>
</dbReference>
<dbReference type="EC" id="2.7.4.28" evidence="5"/>
<dbReference type="Proteomes" id="UP000294656">
    <property type="component" value="Unassembled WGS sequence"/>
</dbReference>
<dbReference type="NCBIfam" id="NF003742">
    <property type="entry name" value="PRK05339.1"/>
    <property type="match status" value="1"/>
</dbReference>
<gene>
    <name evidence="6" type="ORF">DFP79_1072</name>
</gene>
<keyword evidence="3 5" id="KW-0547">Nucleotide-binding</keyword>
<evidence type="ECO:0000256" key="2">
    <source>
        <dbReference type="ARBA" id="ARBA00022679"/>
    </source>
</evidence>
<accession>A0A4R6MD73</accession>
<keyword evidence="2 5" id="KW-0808">Transferase</keyword>
<comment type="catalytic activity">
    <reaction evidence="5">
        <text>[pyruvate, water dikinase]-phosphate + phosphate + H(+) = [pyruvate, water dikinase] + diphosphate</text>
        <dbReference type="Rhea" id="RHEA:48580"/>
        <dbReference type="Rhea" id="RHEA-COMP:11425"/>
        <dbReference type="Rhea" id="RHEA-COMP:11426"/>
        <dbReference type="ChEBI" id="CHEBI:15378"/>
        <dbReference type="ChEBI" id="CHEBI:33019"/>
        <dbReference type="ChEBI" id="CHEBI:43176"/>
        <dbReference type="ChEBI" id="CHEBI:43474"/>
        <dbReference type="ChEBI" id="CHEBI:68546"/>
        <dbReference type="EC" id="2.7.4.28"/>
    </reaction>
</comment>
<dbReference type="AlphaFoldDB" id="A0A4R6MD73"/>
<keyword evidence="4 5" id="KW-0418">Kinase</keyword>
<dbReference type="Pfam" id="PF03618">
    <property type="entry name" value="Kinase-PPPase"/>
    <property type="match status" value="1"/>
</dbReference>
<dbReference type="GO" id="GO:0005524">
    <property type="term" value="F:ATP binding"/>
    <property type="evidence" value="ECO:0007669"/>
    <property type="project" value="InterPro"/>
</dbReference>
<dbReference type="GO" id="GO:0016776">
    <property type="term" value="F:phosphotransferase activity, phosphate group as acceptor"/>
    <property type="evidence" value="ECO:0007669"/>
    <property type="project" value="UniProtKB-UniRule"/>
</dbReference>
<sequence>MSLHNNKKGNKRMKVYFVSDGTAITAEVFGSAMLSFFDVDIEAESVPFLATIDQANGFVHQVNEEVEEGKAALVFYTISDPEISEVVQRCDTHCYNLFGDLLSPIEKALGVPARPTAQKAHGMKAGVYDTRIDAINYALANDDGVSIKNFEEADVILLGVSRSGKTPTSLYMAMQYGVKAANYPLNEDDFKSVGLPKILRPHKTKLYGLTINPQRLHEIRSGRMAASKYASHRQCRYEIDEVEAIYRQERISFLNTTHLSVEEISTKIMAAMQLSRHR</sequence>
<dbReference type="RefSeq" id="WP_243730207.1">
    <property type="nucleotide sequence ID" value="NZ_SNXC01000010.1"/>
</dbReference>